<gene>
    <name evidence="1" type="ORF">E2C01_064130</name>
</gene>
<reference evidence="1 2" key="1">
    <citation type="submission" date="2019-05" db="EMBL/GenBank/DDBJ databases">
        <title>Another draft genome of Portunus trituberculatus and its Hox gene families provides insights of decapod evolution.</title>
        <authorList>
            <person name="Jeong J.-H."/>
            <person name="Song I."/>
            <person name="Kim S."/>
            <person name="Choi T."/>
            <person name="Kim D."/>
            <person name="Ryu S."/>
            <person name="Kim W."/>
        </authorList>
    </citation>
    <scope>NUCLEOTIDE SEQUENCE [LARGE SCALE GENOMIC DNA]</scope>
    <source>
        <tissue evidence="1">Muscle</tissue>
    </source>
</reference>
<keyword evidence="2" id="KW-1185">Reference proteome</keyword>
<dbReference type="Proteomes" id="UP000324222">
    <property type="component" value="Unassembled WGS sequence"/>
</dbReference>
<sequence length="78" mass="8271">MGIIEVEELGVADAPHTHHACSLSLGGWAIQVCERQQNAILGAGLSHSGEGADDIKKQTKMTARLTRVLASISQHVAR</sequence>
<evidence type="ECO:0000313" key="2">
    <source>
        <dbReference type="Proteomes" id="UP000324222"/>
    </source>
</evidence>
<organism evidence="1 2">
    <name type="scientific">Portunus trituberculatus</name>
    <name type="common">Swimming crab</name>
    <name type="synonym">Neptunus trituberculatus</name>
    <dbReference type="NCBI Taxonomy" id="210409"/>
    <lineage>
        <taxon>Eukaryota</taxon>
        <taxon>Metazoa</taxon>
        <taxon>Ecdysozoa</taxon>
        <taxon>Arthropoda</taxon>
        <taxon>Crustacea</taxon>
        <taxon>Multicrustacea</taxon>
        <taxon>Malacostraca</taxon>
        <taxon>Eumalacostraca</taxon>
        <taxon>Eucarida</taxon>
        <taxon>Decapoda</taxon>
        <taxon>Pleocyemata</taxon>
        <taxon>Brachyura</taxon>
        <taxon>Eubrachyura</taxon>
        <taxon>Portunoidea</taxon>
        <taxon>Portunidae</taxon>
        <taxon>Portuninae</taxon>
        <taxon>Portunus</taxon>
    </lineage>
</organism>
<protein>
    <submittedName>
        <fullName evidence="1">Uncharacterized protein</fullName>
    </submittedName>
</protein>
<dbReference type="EMBL" id="VSRR010030183">
    <property type="protein sequence ID" value="MPC69897.1"/>
    <property type="molecule type" value="Genomic_DNA"/>
</dbReference>
<comment type="caution">
    <text evidence="1">The sequence shown here is derived from an EMBL/GenBank/DDBJ whole genome shotgun (WGS) entry which is preliminary data.</text>
</comment>
<accession>A0A5B7HKW6</accession>
<dbReference type="AlphaFoldDB" id="A0A5B7HKW6"/>
<name>A0A5B7HKW6_PORTR</name>
<proteinExistence type="predicted"/>
<evidence type="ECO:0000313" key="1">
    <source>
        <dbReference type="EMBL" id="MPC69897.1"/>
    </source>
</evidence>